<dbReference type="GO" id="GO:0005634">
    <property type="term" value="C:nucleus"/>
    <property type="evidence" value="ECO:0007669"/>
    <property type="project" value="UniProtKB-SubCell"/>
</dbReference>
<feature type="compositionally biased region" description="Pro residues" evidence="7">
    <location>
        <begin position="519"/>
        <end position="530"/>
    </location>
</feature>
<evidence type="ECO:0000256" key="6">
    <source>
        <dbReference type="PROSITE-ProRule" id="PRU00201"/>
    </source>
</evidence>
<dbReference type="PROSITE" id="PS50252">
    <property type="entry name" value="TBOX_3"/>
    <property type="match status" value="1"/>
</dbReference>
<dbReference type="InterPro" id="IPR046360">
    <property type="entry name" value="T-box_DNA-bd"/>
</dbReference>
<feature type="compositionally biased region" description="Low complexity" evidence="7">
    <location>
        <begin position="589"/>
        <end position="608"/>
    </location>
</feature>
<comment type="subcellular location">
    <subcellularLocation>
        <location evidence="1 6">Nucleus</location>
    </subcellularLocation>
</comment>
<dbReference type="PANTHER" id="PTHR11267">
    <property type="entry name" value="T-BOX PROTEIN-RELATED"/>
    <property type="match status" value="1"/>
</dbReference>
<dbReference type="GO" id="GO:0000785">
    <property type="term" value="C:chromatin"/>
    <property type="evidence" value="ECO:0007669"/>
    <property type="project" value="TreeGrafter"/>
</dbReference>
<feature type="compositionally biased region" description="Basic and acidic residues" evidence="7">
    <location>
        <begin position="623"/>
        <end position="632"/>
    </location>
</feature>
<keyword evidence="4" id="KW-0804">Transcription</keyword>
<feature type="DNA-binding region" description="T-box" evidence="6">
    <location>
        <begin position="124"/>
        <end position="298"/>
    </location>
</feature>
<feature type="region of interest" description="Disordered" evidence="7">
    <location>
        <begin position="303"/>
        <end position="379"/>
    </location>
</feature>
<dbReference type="PRINTS" id="PR00937">
    <property type="entry name" value="TBOX"/>
</dbReference>
<dbReference type="PROSITE" id="PS01264">
    <property type="entry name" value="TBOX_2"/>
    <property type="match status" value="1"/>
</dbReference>
<dbReference type="Gene3D" id="2.60.40.820">
    <property type="entry name" value="Transcription factor, T-box"/>
    <property type="match status" value="1"/>
</dbReference>
<dbReference type="GO" id="GO:0045893">
    <property type="term" value="P:positive regulation of DNA-templated transcription"/>
    <property type="evidence" value="ECO:0007669"/>
    <property type="project" value="InterPro"/>
</dbReference>
<organism evidence="9">
    <name type="scientific">Rhipicephalus appendiculatus</name>
    <name type="common">Brown ear tick</name>
    <dbReference type="NCBI Taxonomy" id="34631"/>
    <lineage>
        <taxon>Eukaryota</taxon>
        <taxon>Metazoa</taxon>
        <taxon>Ecdysozoa</taxon>
        <taxon>Arthropoda</taxon>
        <taxon>Chelicerata</taxon>
        <taxon>Arachnida</taxon>
        <taxon>Acari</taxon>
        <taxon>Parasitiformes</taxon>
        <taxon>Ixodida</taxon>
        <taxon>Ixodoidea</taxon>
        <taxon>Ixodidae</taxon>
        <taxon>Rhipicephalinae</taxon>
        <taxon>Rhipicephalus</taxon>
        <taxon>Rhipicephalus</taxon>
    </lineage>
</organism>
<dbReference type="InterPro" id="IPR002070">
    <property type="entry name" value="TF_Brachyury"/>
</dbReference>
<dbReference type="Pfam" id="PF00907">
    <property type="entry name" value="T-box"/>
    <property type="match status" value="1"/>
</dbReference>
<dbReference type="FunFam" id="2.60.40.820:FF:000003">
    <property type="entry name" value="T-box transcription factor TBX3"/>
    <property type="match status" value="1"/>
</dbReference>
<dbReference type="GO" id="GO:0000978">
    <property type="term" value="F:RNA polymerase II cis-regulatory region sequence-specific DNA binding"/>
    <property type="evidence" value="ECO:0007669"/>
    <property type="project" value="InterPro"/>
</dbReference>
<dbReference type="GO" id="GO:0000981">
    <property type="term" value="F:DNA-binding transcription factor activity, RNA polymerase II-specific"/>
    <property type="evidence" value="ECO:0007669"/>
    <property type="project" value="TreeGrafter"/>
</dbReference>
<dbReference type="InterPro" id="IPR018186">
    <property type="entry name" value="TF_T-box_CS"/>
</dbReference>
<dbReference type="InterPro" id="IPR036960">
    <property type="entry name" value="T-box_sf"/>
</dbReference>
<feature type="region of interest" description="Disordered" evidence="7">
    <location>
        <begin position="512"/>
        <end position="639"/>
    </location>
</feature>
<feature type="compositionally biased region" description="Low complexity" evidence="7">
    <location>
        <begin position="531"/>
        <end position="552"/>
    </location>
</feature>
<protein>
    <submittedName>
        <fullName evidence="9">T-box protein 2</fullName>
    </submittedName>
</protein>
<name>A0A131YIQ5_RHIAP</name>
<evidence type="ECO:0000256" key="7">
    <source>
        <dbReference type="SAM" id="MobiDB-lite"/>
    </source>
</evidence>
<evidence type="ECO:0000256" key="3">
    <source>
        <dbReference type="ARBA" id="ARBA00023125"/>
    </source>
</evidence>
<dbReference type="InterPro" id="IPR008967">
    <property type="entry name" value="p53-like_TF_DNA-bd_sf"/>
</dbReference>
<proteinExistence type="predicted"/>
<evidence type="ECO:0000259" key="8">
    <source>
        <dbReference type="PROSITE" id="PS50252"/>
    </source>
</evidence>
<dbReference type="CDD" id="cd20188">
    <property type="entry name" value="T-box_TBX2_3-like"/>
    <property type="match status" value="1"/>
</dbReference>
<evidence type="ECO:0000256" key="2">
    <source>
        <dbReference type="ARBA" id="ARBA00023015"/>
    </source>
</evidence>
<dbReference type="GO" id="GO:0001708">
    <property type="term" value="P:cell fate specification"/>
    <property type="evidence" value="ECO:0007669"/>
    <property type="project" value="TreeGrafter"/>
</dbReference>
<dbReference type="SMART" id="SM00425">
    <property type="entry name" value="TBOX"/>
    <property type="match status" value="1"/>
</dbReference>
<dbReference type="InterPro" id="IPR001699">
    <property type="entry name" value="TF_T-box"/>
</dbReference>
<dbReference type="SUPFAM" id="SSF49417">
    <property type="entry name" value="p53-like transcription factors"/>
    <property type="match status" value="1"/>
</dbReference>
<dbReference type="PROSITE" id="PS01283">
    <property type="entry name" value="TBOX_1"/>
    <property type="match status" value="1"/>
</dbReference>
<evidence type="ECO:0000256" key="1">
    <source>
        <dbReference type="ARBA" id="ARBA00004123"/>
    </source>
</evidence>
<dbReference type="AlphaFoldDB" id="A0A131YIQ5"/>
<keyword evidence="5 6" id="KW-0539">Nucleus</keyword>
<feature type="domain" description="T-box" evidence="8">
    <location>
        <begin position="119"/>
        <end position="298"/>
    </location>
</feature>
<evidence type="ECO:0000256" key="4">
    <source>
        <dbReference type="ARBA" id="ARBA00023163"/>
    </source>
</evidence>
<keyword evidence="3 6" id="KW-0238">DNA-binding</keyword>
<accession>A0A131YIQ5</accession>
<evidence type="ECO:0000313" key="9">
    <source>
        <dbReference type="EMBL" id="JAP78428.1"/>
    </source>
</evidence>
<evidence type="ECO:0000256" key="5">
    <source>
        <dbReference type="ARBA" id="ARBA00023242"/>
    </source>
</evidence>
<keyword evidence="2" id="KW-0805">Transcription regulation</keyword>
<dbReference type="EMBL" id="GEDV01010129">
    <property type="protein sequence ID" value="JAP78428.1"/>
    <property type="molecule type" value="Transcribed_RNA"/>
</dbReference>
<dbReference type="PANTHER" id="PTHR11267:SF181">
    <property type="entry name" value="OPTOMOTOR-BLIND PROTEIN"/>
    <property type="match status" value="1"/>
</dbReference>
<dbReference type="PRINTS" id="PR00938">
    <property type="entry name" value="BRACHYURY"/>
</dbReference>
<sequence length="639" mass="68603">MRVEPELQPGQCMAFTPFLLPGATASSSPPARSPSDFSMHSILSQQPPYLPLGLPPVFGAAPPQLFPGAGPKLVGPPVPPLGAQAQLTPEELLAARHLRGPPGFEPEDDGVQDDPKVNLEGKDLWERFHELGTEMIITKSGRRMFPPYKVRVTGLDKKAKYIMLMDIVAADDCRYKFQNRRWVVAGKADPEMPKRMYIHPDSPSTGEQWMQKVVSFHKLKLTNNISDKHGFQTILNSMHKYQPRFHLVRANDILKLPYSTFRTYVFKETEFIAVTAYQNEKITQLKIDNNPFAKGFRETGAARKDKKKYALPPASKSLPGGALAPSDVSCPTKIDVDDSYYSDDDRRTEQSLSADEASSVGPPGGDLSPRLLGRSPGSPDHAGGFGDYLPFAAAAAAAAAAGGGGPHSSFPLQYLYNQSLYQQSLMLQDMLMSSAAAAAAAAAASNNATPTSAGGRPGASPFGFNPFSVRNLLMANEQSYLKAPSPLKAAADEHLKSQLRFFPYPLPAWRMPTASGDASPPPPQSQPLPQPSAVAQPPSRPGSSSPPTSKSSGVIPPFGGLRQEKMCLLRDGSTGGEDPTERSSAPGSPLAATGPNATPPTTAASMMMMRDRCSSATANSAFEDGRVRRDSEELVDGND</sequence>
<reference evidence="9" key="1">
    <citation type="journal article" date="2016" name="Ticks Tick Borne Dis.">
        <title>De novo assembly and annotation of the salivary gland transcriptome of Rhipicephalus appendiculatus male and female ticks during blood feeding.</title>
        <authorList>
            <person name="de Castro M.H."/>
            <person name="de Klerk D."/>
            <person name="Pienaar R."/>
            <person name="Latif A.A."/>
            <person name="Rees D.J."/>
            <person name="Mans B.J."/>
        </authorList>
    </citation>
    <scope>NUCLEOTIDE SEQUENCE</scope>
    <source>
        <tissue evidence="9">Salivary glands</tissue>
    </source>
</reference>